<sequence length="150" mass="16727">MPTENRSSNTEMVSVKRELVEQAMQACFEAGFGIPHDALRDVLAQSAPQPHPDPVAWMVGTAIWWTKEEAERDAVATGKPIIPFGPMIDTGEVDRLRAALSFYADREHYHFESGNWDTVSGEPLNILWCGEEPDFIEDGSVARAALERKL</sequence>
<protein>
    <submittedName>
        <fullName evidence="1">Uncharacterized protein</fullName>
    </submittedName>
</protein>
<gene>
    <name evidence="1" type="ordered locus">PputGB1_3462</name>
</gene>
<proteinExistence type="predicted"/>
<dbReference type="RefSeq" id="WP_012273081.1">
    <property type="nucleotide sequence ID" value="NC_010322.1"/>
</dbReference>
<organism evidence="1 2">
    <name type="scientific">Pseudomonas putida (strain GB-1)</name>
    <dbReference type="NCBI Taxonomy" id="76869"/>
    <lineage>
        <taxon>Bacteria</taxon>
        <taxon>Pseudomonadati</taxon>
        <taxon>Pseudomonadota</taxon>
        <taxon>Gammaproteobacteria</taxon>
        <taxon>Pseudomonadales</taxon>
        <taxon>Pseudomonadaceae</taxon>
        <taxon>Pseudomonas</taxon>
    </lineage>
</organism>
<dbReference type="Proteomes" id="UP000002157">
    <property type="component" value="Chromosome"/>
</dbReference>
<dbReference type="EMBL" id="CP000926">
    <property type="protein sequence ID" value="ABY99353.1"/>
    <property type="molecule type" value="Genomic_DNA"/>
</dbReference>
<name>B0KKP9_PSEPG</name>
<dbReference type="KEGG" id="ppg:PputGB1_3462"/>
<evidence type="ECO:0000313" key="2">
    <source>
        <dbReference type="Proteomes" id="UP000002157"/>
    </source>
</evidence>
<accession>B0KKP9</accession>
<reference evidence="1 2" key="1">
    <citation type="submission" date="2008-01" db="EMBL/GenBank/DDBJ databases">
        <title>Complete sequence of Pseudomonas putida GB-1.</title>
        <authorList>
            <consortium name="US DOE Joint Genome Institute"/>
            <person name="Copeland A."/>
            <person name="Lucas S."/>
            <person name="Lapidus A."/>
            <person name="Barry K."/>
            <person name="Glavina del Rio T."/>
            <person name="Dalin E."/>
            <person name="Tice H."/>
            <person name="Pitluck S."/>
            <person name="Bruce D."/>
            <person name="Goodwin L."/>
            <person name="Chertkov O."/>
            <person name="Brettin T."/>
            <person name="Detter J.C."/>
            <person name="Han C."/>
            <person name="Kuske C.R."/>
            <person name="Schmutz J."/>
            <person name="Larimer F."/>
            <person name="Land M."/>
            <person name="Hauser L."/>
            <person name="Kyrpides N."/>
            <person name="Kim E."/>
            <person name="McCarthy J.K."/>
            <person name="Richardson P."/>
        </authorList>
    </citation>
    <scope>NUCLEOTIDE SEQUENCE [LARGE SCALE GENOMIC DNA]</scope>
    <source>
        <strain evidence="1 2">GB-1</strain>
    </source>
</reference>
<dbReference type="AlphaFoldDB" id="B0KKP9"/>
<evidence type="ECO:0000313" key="1">
    <source>
        <dbReference type="EMBL" id="ABY99353.1"/>
    </source>
</evidence>
<dbReference type="HOGENOM" id="CLU_1738973_0_0_6"/>